<dbReference type="EMBL" id="SWFS01000238">
    <property type="protein sequence ID" value="KAA8913065.1"/>
    <property type="molecule type" value="Genomic_DNA"/>
</dbReference>
<gene>
    <name evidence="4" type="ORF">TRICI_003290</name>
</gene>
<dbReference type="AlphaFoldDB" id="A0A642V4B3"/>
<dbReference type="InterPro" id="IPR044642">
    <property type="entry name" value="PTHR15588"/>
</dbReference>
<reference evidence="4" key="1">
    <citation type="journal article" date="2019" name="G3 (Bethesda)">
        <title>Genome Assemblies of Two Rare Opportunistic Yeast Pathogens: Diutina rugosa (syn. Candida rugosa) and Trichomonascus ciferrii (syn. Candida ciferrii).</title>
        <authorList>
            <person name="Mixao V."/>
            <person name="Saus E."/>
            <person name="Hansen A.P."/>
            <person name="Lass-Florl C."/>
            <person name="Gabaldon T."/>
        </authorList>
    </citation>
    <scope>NUCLEOTIDE SEQUENCE</scope>
    <source>
        <strain evidence="4">CBS 4856</strain>
    </source>
</reference>
<feature type="region of interest" description="Disordered" evidence="3">
    <location>
        <begin position="99"/>
        <end position="125"/>
    </location>
</feature>
<keyword evidence="1" id="KW-0694">RNA-binding</keyword>
<protein>
    <recommendedName>
        <fullName evidence="6">U6 snRNA-associated Sm-like protein LSm1</fullName>
    </recommendedName>
</protein>
<comment type="caution">
    <text evidence="4">The sequence shown here is derived from an EMBL/GenBank/DDBJ whole genome shotgun (WGS) entry which is preliminary data.</text>
</comment>
<dbReference type="GO" id="GO:0000932">
    <property type="term" value="C:P-body"/>
    <property type="evidence" value="ECO:0007669"/>
    <property type="project" value="TreeGrafter"/>
</dbReference>
<evidence type="ECO:0000256" key="2">
    <source>
        <dbReference type="ARBA" id="ARBA00023274"/>
    </source>
</evidence>
<keyword evidence="2" id="KW-0687">Ribonucleoprotein</keyword>
<evidence type="ECO:0008006" key="6">
    <source>
        <dbReference type="Google" id="ProtNLM"/>
    </source>
</evidence>
<feature type="compositionally biased region" description="Basic and acidic residues" evidence="3">
    <location>
        <begin position="104"/>
        <end position="122"/>
    </location>
</feature>
<dbReference type="PANTHER" id="PTHR15588:SF8">
    <property type="entry name" value="U6 SNRNA-ASSOCIATED SM-LIKE PROTEIN LSM1"/>
    <property type="match status" value="1"/>
</dbReference>
<dbReference type="VEuPathDB" id="FungiDB:TRICI_003290"/>
<dbReference type="Gene3D" id="2.30.30.100">
    <property type="match status" value="1"/>
</dbReference>
<evidence type="ECO:0000313" key="5">
    <source>
        <dbReference type="Proteomes" id="UP000761534"/>
    </source>
</evidence>
<keyword evidence="5" id="KW-1185">Reference proteome</keyword>
<dbReference type="GO" id="GO:0000290">
    <property type="term" value="P:deadenylation-dependent decapping of nuclear-transcribed mRNA"/>
    <property type="evidence" value="ECO:0007669"/>
    <property type="project" value="TreeGrafter"/>
</dbReference>
<name>A0A642V4B3_9ASCO</name>
<dbReference type="GO" id="GO:0003729">
    <property type="term" value="F:mRNA binding"/>
    <property type="evidence" value="ECO:0007669"/>
    <property type="project" value="TreeGrafter"/>
</dbReference>
<evidence type="ECO:0000313" key="4">
    <source>
        <dbReference type="EMBL" id="KAA8913065.1"/>
    </source>
</evidence>
<dbReference type="PANTHER" id="PTHR15588">
    <property type="entry name" value="LSM1"/>
    <property type="match status" value="1"/>
</dbReference>
<dbReference type="GO" id="GO:1990904">
    <property type="term" value="C:ribonucleoprotein complex"/>
    <property type="evidence" value="ECO:0007669"/>
    <property type="project" value="UniProtKB-KW"/>
</dbReference>
<accession>A0A642V4B3</accession>
<dbReference type="Proteomes" id="UP000761534">
    <property type="component" value="Unassembled WGS sequence"/>
</dbReference>
<sequence length="141" mass="15853">MNKVDPLEDPNLLPSQAFTTAAALLESVDSEYLLVGNTGAGANVCFRIYDNNGQYGEVRRGVFIVRGENVALLGEIDVEQEERIEEQKLPGSISSLKQVPFEEIQQKQKDDIEARKKKERTTGKKMSSYGFNLESFMDNLY</sequence>
<dbReference type="OrthoDB" id="10263346at2759"/>
<dbReference type="GO" id="GO:1990726">
    <property type="term" value="C:Lsm1-7-Pat1 complex"/>
    <property type="evidence" value="ECO:0007669"/>
    <property type="project" value="TreeGrafter"/>
</dbReference>
<proteinExistence type="predicted"/>
<evidence type="ECO:0000256" key="3">
    <source>
        <dbReference type="SAM" id="MobiDB-lite"/>
    </source>
</evidence>
<evidence type="ECO:0000256" key="1">
    <source>
        <dbReference type="ARBA" id="ARBA00022884"/>
    </source>
</evidence>
<organism evidence="4 5">
    <name type="scientific">Trichomonascus ciferrii</name>
    <dbReference type="NCBI Taxonomy" id="44093"/>
    <lineage>
        <taxon>Eukaryota</taxon>
        <taxon>Fungi</taxon>
        <taxon>Dikarya</taxon>
        <taxon>Ascomycota</taxon>
        <taxon>Saccharomycotina</taxon>
        <taxon>Dipodascomycetes</taxon>
        <taxon>Dipodascales</taxon>
        <taxon>Trichomonascaceae</taxon>
        <taxon>Trichomonascus</taxon>
        <taxon>Trichomonascus ciferrii complex</taxon>
    </lineage>
</organism>